<keyword evidence="5" id="KW-1185">Reference proteome</keyword>
<dbReference type="GO" id="GO:0016020">
    <property type="term" value="C:membrane"/>
    <property type="evidence" value="ECO:0007669"/>
    <property type="project" value="InterPro"/>
</dbReference>
<dbReference type="PANTHER" id="PTHR30035:SF3">
    <property type="entry name" value="INTERMEMBRANE PHOSPHOLIPID TRANSPORT SYSTEM LIPOPROTEIN MLAA"/>
    <property type="match status" value="1"/>
</dbReference>
<feature type="signal peptide" evidence="3">
    <location>
        <begin position="1"/>
        <end position="23"/>
    </location>
</feature>
<evidence type="ECO:0000256" key="1">
    <source>
        <dbReference type="ARBA" id="ARBA00010634"/>
    </source>
</evidence>
<organism evidence="4 5">
    <name type="scientific">Paracoccus zhejiangensis</name>
    <dbReference type="NCBI Taxonomy" id="1077935"/>
    <lineage>
        <taxon>Bacteria</taxon>
        <taxon>Pseudomonadati</taxon>
        <taxon>Pseudomonadota</taxon>
        <taxon>Alphaproteobacteria</taxon>
        <taxon>Rhodobacterales</taxon>
        <taxon>Paracoccaceae</taxon>
        <taxon>Paracoccus</taxon>
    </lineage>
</organism>
<dbReference type="PANTHER" id="PTHR30035">
    <property type="entry name" value="LIPOPROTEIN VACJ-RELATED"/>
    <property type="match status" value="1"/>
</dbReference>
<gene>
    <name evidence="4" type="ORF">CX676_11655</name>
</gene>
<evidence type="ECO:0000256" key="2">
    <source>
        <dbReference type="ARBA" id="ARBA00022729"/>
    </source>
</evidence>
<reference evidence="4 5" key="1">
    <citation type="journal article" date="2013" name="Antonie Van Leeuwenhoek">
        <title>Paracoccus zhejiangensis sp. nov., isolated from activated sludge in wastewater-treatment system.</title>
        <authorList>
            <person name="Wu Z.G."/>
            <person name="Zhang D.F."/>
            <person name="Liu Y.L."/>
            <person name="Wang F."/>
            <person name="Jiang X."/>
            <person name="Li C."/>
            <person name="Li S.P."/>
            <person name="Hong Q."/>
            <person name="Li W.J."/>
        </authorList>
    </citation>
    <scope>NUCLEOTIDE SEQUENCE [LARGE SCALE GENOMIC DNA]</scope>
    <source>
        <strain evidence="4 5">J6</strain>
    </source>
</reference>
<dbReference type="KEGG" id="pzh:CX676_11655"/>
<protein>
    <submittedName>
        <fullName evidence="4">ABC transporter</fullName>
    </submittedName>
</protein>
<dbReference type="PRINTS" id="PR01805">
    <property type="entry name" value="VACJLIPOPROT"/>
</dbReference>
<evidence type="ECO:0000256" key="3">
    <source>
        <dbReference type="SAM" id="SignalP"/>
    </source>
</evidence>
<accession>A0A2H5F446</accession>
<dbReference type="Pfam" id="PF04333">
    <property type="entry name" value="MlaA"/>
    <property type="match status" value="1"/>
</dbReference>
<comment type="similarity">
    <text evidence="1">Belongs to the MlaA family.</text>
</comment>
<dbReference type="InterPro" id="IPR007428">
    <property type="entry name" value="MlaA"/>
</dbReference>
<proteinExistence type="inferred from homology"/>
<dbReference type="AlphaFoldDB" id="A0A2H5F446"/>
<dbReference type="EMBL" id="CP025430">
    <property type="protein sequence ID" value="AUH66315.1"/>
    <property type="molecule type" value="Genomic_DNA"/>
</dbReference>
<feature type="chain" id="PRO_5014152335" evidence="3">
    <location>
        <begin position="24"/>
        <end position="271"/>
    </location>
</feature>
<keyword evidence="2 3" id="KW-0732">Signal</keyword>
<dbReference type="Proteomes" id="UP000234530">
    <property type="component" value="Chromosome"/>
</dbReference>
<dbReference type="GO" id="GO:0120010">
    <property type="term" value="P:intermembrane phospholipid transfer"/>
    <property type="evidence" value="ECO:0007669"/>
    <property type="project" value="TreeGrafter"/>
</dbReference>
<dbReference type="PROSITE" id="PS51257">
    <property type="entry name" value="PROKAR_LIPOPROTEIN"/>
    <property type="match status" value="1"/>
</dbReference>
<sequence length="271" mass="28827">MPRAATLLAATLLIAGCAAQAPADPEAVNDPFEAANRRVHAFNKGVDTTLIRPLTGGKKDEAVAGELAGEADGSAMDVLGNVGANLSLPGKVLNQILQGRPGPALKNTARFAVNSTLGLGGLHDPAGREFALTEVDTDFGETLHVWGVPEGAYLELPVLGPSTMRDATGKVVDLAIDPWDFWLDEDEYWGTFAIRAASKAGERARFGDTVDSVLYESADSYSQLRLIYLMHRRHELSQGGASEDPYVIDPYETEPAAAAATDAFAIDPYED</sequence>
<dbReference type="OrthoDB" id="9785326at2"/>
<evidence type="ECO:0000313" key="4">
    <source>
        <dbReference type="EMBL" id="AUH66315.1"/>
    </source>
</evidence>
<name>A0A2H5F446_9RHOB</name>
<evidence type="ECO:0000313" key="5">
    <source>
        <dbReference type="Proteomes" id="UP000234530"/>
    </source>
</evidence>